<dbReference type="GO" id="GO:0005524">
    <property type="term" value="F:ATP binding"/>
    <property type="evidence" value="ECO:0007669"/>
    <property type="project" value="UniProtKB-KW"/>
</dbReference>
<keyword evidence="9" id="KW-0238">DNA-binding</keyword>
<evidence type="ECO:0000256" key="3">
    <source>
        <dbReference type="ARBA" id="ARBA00022741"/>
    </source>
</evidence>
<dbReference type="AlphaFoldDB" id="E6W437"/>
<keyword evidence="5 15" id="KW-0347">Helicase</keyword>
<dbReference type="GO" id="GO:0016818">
    <property type="term" value="F:hydrolase activity, acting on acid anhydrides, in phosphorus-containing anhydrides"/>
    <property type="evidence" value="ECO:0007669"/>
    <property type="project" value="InterPro"/>
</dbReference>
<evidence type="ECO:0000256" key="9">
    <source>
        <dbReference type="ARBA" id="ARBA00023125"/>
    </source>
</evidence>
<dbReference type="GO" id="GO:0003677">
    <property type="term" value="F:DNA binding"/>
    <property type="evidence" value="ECO:0007669"/>
    <property type="project" value="UniProtKB-KW"/>
</dbReference>
<dbReference type="eggNOG" id="COG1199">
    <property type="taxonomic scope" value="Bacteria"/>
</dbReference>
<keyword evidence="10" id="KW-0413">Isomerase</keyword>
<evidence type="ECO:0000256" key="5">
    <source>
        <dbReference type="ARBA" id="ARBA00022806"/>
    </source>
</evidence>
<evidence type="ECO:0000256" key="8">
    <source>
        <dbReference type="ARBA" id="ARBA00023014"/>
    </source>
</evidence>
<dbReference type="GO" id="GO:0006139">
    <property type="term" value="P:nucleobase-containing compound metabolic process"/>
    <property type="evidence" value="ECO:0007669"/>
    <property type="project" value="InterPro"/>
</dbReference>
<dbReference type="PANTHER" id="PTHR11472">
    <property type="entry name" value="DNA REPAIR DEAD HELICASE RAD3/XP-D SUBFAMILY MEMBER"/>
    <property type="match status" value="1"/>
</dbReference>
<gene>
    <name evidence="15" type="ordered locus">Selin_2281</name>
</gene>
<keyword evidence="6" id="KW-0067">ATP-binding</keyword>
<dbReference type="FunCoup" id="E6W437">
    <property type="interactions" value="169"/>
</dbReference>
<accession>E6W437</accession>
<dbReference type="SUPFAM" id="SSF52540">
    <property type="entry name" value="P-loop containing nucleoside triphosphate hydrolases"/>
    <property type="match status" value="2"/>
</dbReference>
<dbReference type="OrthoDB" id="9805194at2"/>
<dbReference type="KEGG" id="din:Selin_2281"/>
<name>E6W437_DESIS</name>
<dbReference type="PROSITE" id="PS51193">
    <property type="entry name" value="HELICASE_ATP_BIND_2"/>
    <property type="match status" value="1"/>
</dbReference>
<dbReference type="InterPro" id="IPR014013">
    <property type="entry name" value="Helic_SF1/SF2_ATP-bd_DinG/Rad3"/>
</dbReference>
<evidence type="ECO:0000313" key="16">
    <source>
        <dbReference type="Proteomes" id="UP000002572"/>
    </source>
</evidence>
<evidence type="ECO:0000313" key="15">
    <source>
        <dbReference type="EMBL" id="ADU67001.1"/>
    </source>
</evidence>
<dbReference type="InterPro" id="IPR014001">
    <property type="entry name" value="Helicase_ATP-bd"/>
</dbReference>
<evidence type="ECO:0000256" key="1">
    <source>
        <dbReference type="ARBA" id="ARBA00001966"/>
    </source>
</evidence>
<evidence type="ECO:0000256" key="7">
    <source>
        <dbReference type="ARBA" id="ARBA00023004"/>
    </source>
</evidence>
<dbReference type="GO" id="GO:0051536">
    <property type="term" value="F:iron-sulfur cluster binding"/>
    <property type="evidence" value="ECO:0007669"/>
    <property type="project" value="UniProtKB-KW"/>
</dbReference>
<dbReference type="InParanoid" id="E6W437"/>
<dbReference type="SMART" id="SM00491">
    <property type="entry name" value="HELICc2"/>
    <property type="match status" value="1"/>
</dbReference>
<keyword evidence="2" id="KW-0479">Metal-binding</keyword>
<evidence type="ECO:0000256" key="13">
    <source>
        <dbReference type="ARBA" id="ARBA00048954"/>
    </source>
</evidence>
<evidence type="ECO:0000256" key="4">
    <source>
        <dbReference type="ARBA" id="ARBA00022801"/>
    </source>
</evidence>
<protein>
    <recommendedName>
        <fullName evidence="12">DNA 5'-3' helicase</fullName>
        <ecNumber evidence="12">5.6.2.3</ecNumber>
    </recommendedName>
</protein>
<sequence>MPDPQNTLMQSYFAPDGALAEVLPGYGFRQEQFRMVRCIEYCLDRQESAIIEAGTGTGKSLAYLIPSIVHALRSKVRILISTNTINLQEQLLEKDLPVVRALGLEFNAALIKGRGNYLCQRKLDSLPELDSPLLLPDAVEDAYEQLYHWLGRTREGSRNDLDFALPPSVWEEVCSEGDTCQHGRCAFYRDCFFFRSRREAQNAHVLIVNHALLCSDLALRGLDNDSSGIIPAYGVAIIDEAHNLEDVASSHLGMQFHFRGFLKNLSRIYFLRGSRESGKLLQLAQSIVRRELPPTSQEEMLVRLEGVRQRISGFYGSVQVRAQRVLDELAGLSQRRIRKDSDYPQALLEFVFLCTEEGRLLLDQLQSAIGYAKILLEGDDLLQELSAYRSRLEGSISALEFFLRHDDPTHVRWFDVGRDNFAMVSAPLEVGPILAELLFSRVKSSFLTSATLVVENSFQYMRRSLGCQPRYELTLQSPFNYDENAVLIVPRLPDYQDEGQHQSAFSHLILDVTRTMGGGIFVLCTSYRRMNQLAAVLEGPMAGLGVNLYVQGSFARTELLRRYRENQPAVLLGVSSFWEGVDVKGEALQCVIIEKLPFPVPDTPLFQARCEAIDRAGGRSFWDLSVPKAVIRLKQGFGRLIRDTSDRGSCILCDNRIVNRRYGTIFLHSLPLKKHVFCEADEVARHLKFSIPTLPEH</sequence>
<comment type="similarity">
    <text evidence="11">Belongs to the helicase family. DinG subfamily.</text>
</comment>
<dbReference type="STRING" id="653733.Selin_2281"/>
<evidence type="ECO:0000256" key="10">
    <source>
        <dbReference type="ARBA" id="ARBA00023235"/>
    </source>
</evidence>
<dbReference type="InterPro" id="IPR010614">
    <property type="entry name" value="RAD3-like_helicase_DEAD"/>
</dbReference>
<dbReference type="HOGENOM" id="CLU_012117_2_0_0"/>
<keyword evidence="3" id="KW-0547">Nucleotide-binding</keyword>
<evidence type="ECO:0000256" key="12">
    <source>
        <dbReference type="ARBA" id="ARBA00044969"/>
    </source>
</evidence>
<dbReference type="GO" id="GO:0043139">
    <property type="term" value="F:5'-3' DNA helicase activity"/>
    <property type="evidence" value="ECO:0007669"/>
    <property type="project" value="UniProtKB-EC"/>
</dbReference>
<dbReference type="GO" id="GO:0046872">
    <property type="term" value="F:metal ion binding"/>
    <property type="evidence" value="ECO:0007669"/>
    <property type="project" value="UniProtKB-KW"/>
</dbReference>
<dbReference type="EMBL" id="CP002432">
    <property type="protein sequence ID" value="ADU67001.1"/>
    <property type="molecule type" value="Genomic_DNA"/>
</dbReference>
<dbReference type="Gene3D" id="3.40.50.300">
    <property type="entry name" value="P-loop containing nucleotide triphosphate hydrolases"/>
    <property type="match status" value="2"/>
</dbReference>
<dbReference type="Proteomes" id="UP000002572">
    <property type="component" value="Chromosome"/>
</dbReference>
<comment type="cofactor">
    <cofactor evidence="1">
        <name>[4Fe-4S] cluster</name>
        <dbReference type="ChEBI" id="CHEBI:49883"/>
    </cofactor>
</comment>
<dbReference type="Pfam" id="PF06733">
    <property type="entry name" value="DEAD_2"/>
    <property type="match status" value="1"/>
</dbReference>
<dbReference type="SMART" id="SM00487">
    <property type="entry name" value="DEXDc"/>
    <property type="match status" value="1"/>
</dbReference>
<evidence type="ECO:0000256" key="2">
    <source>
        <dbReference type="ARBA" id="ARBA00022723"/>
    </source>
</evidence>
<keyword evidence="16" id="KW-1185">Reference proteome</keyword>
<evidence type="ECO:0000256" key="11">
    <source>
        <dbReference type="ARBA" id="ARBA00038058"/>
    </source>
</evidence>
<proteinExistence type="inferred from homology"/>
<dbReference type="EC" id="5.6.2.3" evidence="12"/>
<feature type="domain" description="Helicase ATP-binding" evidence="14">
    <location>
        <begin position="18"/>
        <end position="285"/>
    </location>
</feature>
<evidence type="ECO:0000256" key="6">
    <source>
        <dbReference type="ARBA" id="ARBA00022840"/>
    </source>
</evidence>
<evidence type="ECO:0000259" key="14">
    <source>
        <dbReference type="PROSITE" id="PS51193"/>
    </source>
</evidence>
<organism evidence="15 16">
    <name type="scientific">Desulfurispirillum indicum (strain ATCC BAA-1389 / DSM 22839 / S5)</name>
    <dbReference type="NCBI Taxonomy" id="653733"/>
    <lineage>
        <taxon>Bacteria</taxon>
        <taxon>Pseudomonadati</taxon>
        <taxon>Chrysiogenota</taxon>
        <taxon>Chrysiogenia</taxon>
        <taxon>Chrysiogenales</taxon>
        <taxon>Chrysiogenaceae</taxon>
        <taxon>Desulfurispirillum</taxon>
    </lineage>
</organism>
<dbReference type="PANTHER" id="PTHR11472:SF34">
    <property type="entry name" value="REGULATOR OF TELOMERE ELONGATION HELICASE 1"/>
    <property type="match status" value="1"/>
</dbReference>
<reference evidence="15 16" key="1">
    <citation type="submission" date="2010-12" db="EMBL/GenBank/DDBJ databases">
        <title>Complete sequence of Desulfurispirillum indicum S5.</title>
        <authorList>
            <consortium name="US DOE Joint Genome Institute"/>
            <person name="Lucas S."/>
            <person name="Copeland A."/>
            <person name="Lapidus A."/>
            <person name="Cheng J.-F."/>
            <person name="Goodwin L."/>
            <person name="Pitluck S."/>
            <person name="Chertkov O."/>
            <person name="Held B."/>
            <person name="Detter J.C."/>
            <person name="Han C."/>
            <person name="Tapia R."/>
            <person name="Land M."/>
            <person name="Hauser L."/>
            <person name="Kyrpides N."/>
            <person name="Ivanova N."/>
            <person name="Mikhailova N."/>
            <person name="Haggblom M."/>
            <person name="Rauschenbach I."/>
            <person name="Bini E."/>
            <person name="Woyke T."/>
        </authorList>
    </citation>
    <scope>NUCLEOTIDE SEQUENCE [LARGE SCALE GENOMIC DNA]</scope>
    <source>
        <strain evidence="16">ATCC BAA-1389 / DSM 22839 / S5</strain>
    </source>
</reference>
<comment type="catalytic activity">
    <reaction evidence="13">
        <text>ATP + H2O = ADP + phosphate + H(+)</text>
        <dbReference type="Rhea" id="RHEA:13065"/>
        <dbReference type="ChEBI" id="CHEBI:15377"/>
        <dbReference type="ChEBI" id="CHEBI:15378"/>
        <dbReference type="ChEBI" id="CHEBI:30616"/>
        <dbReference type="ChEBI" id="CHEBI:43474"/>
        <dbReference type="ChEBI" id="CHEBI:456216"/>
        <dbReference type="EC" id="5.6.2.3"/>
    </reaction>
</comment>
<dbReference type="InterPro" id="IPR011545">
    <property type="entry name" value="DEAD/DEAH_box_helicase_dom"/>
</dbReference>
<keyword evidence="4" id="KW-0378">Hydrolase</keyword>
<dbReference type="InterPro" id="IPR027417">
    <property type="entry name" value="P-loop_NTPase"/>
</dbReference>
<dbReference type="Pfam" id="PF00270">
    <property type="entry name" value="DEAD"/>
    <property type="match status" value="1"/>
</dbReference>
<dbReference type="InterPro" id="IPR006555">
    <property type="entry name" value="ATP-dep_Helicase_C"/>
</dbReference>
<dbReference type="InterPro" id="IPR045028">
    <property type="entry name" value="DinG/Rad3-like"/>
</dbReference>
<dbReference type="Pfam" id="PF13307">
    <property type="entry name" value="Helicase_C_2"/>
    <property type="match status" value="1"/>
</dbReference>
<keyword evidence="8" id="KW-0411">Iron-sulfur</keyword>
<keyword evidence="7" id="KW-0408">Iron</keyword>